<dbReference type="EMBL" id="CM007650">
    <property type="protein sequence ID" value="ONM56694.1"/>
    <property type="molecule type" value="Genomic_DNA"/>
</dbReference>
<reference evidence="1" key="1">
    <citation type="submission" date="2015-12" db="EMBL/GenBank/DDBJ databases">
        <title>Update maize B73 reference genome by single molecule sequencing technologies.</title>
        <authorList>
            <consortium name="Maize Genome Sequencing Project"/>
            <person name="Ware D."/>
        </authorList>
    </citation>
    <scope>NUCLEOTIDE SEQUENCE [LARGE SCALE GENOMIC DNA]</scope>
    <source>
        <tissue evidence="1">Seedling</tissue>
    </source>
</reference>
<name>A0A1D6I9K7_MAIZE</name>
<evidence type="ECO:0000313" key="1">
    <source>
        <dbReference type="EMBL" id="ONM56694.1"/>
    </source>
</evidence>
<protein>
    <submittedName>
        <fullName evidence="1">Uncharacterized protein</fullName>
    </submittedName>
</protein>
<dbReference type="AlphaFoldDB" id="A0A1D6I9K7"/>
<sequence>MSALTPIETSQGPNTQVQLAESCNKDVPIVHVDMHNYSLDEKIRMTLEAHIVEKADKVHEVTCVGILAKDFFRSSNFVY</sequence>
<proteinExistence type="predicted"/>
<dbReference type="InParanoid" id="A0A1D6I9K7"/>
<dbReference type="ExpressionAtlas" id="A0A1D6I9K7">
    <property type="expression patterns" value="baseline and differential"/>
</dbReference>
<organism evidence="1">
    <name type="scientific">Zea mays</name>
    <name type="common">Maize</name>
    <dbReference type="NCBI Taxonomy" id="4577"/>
    <lineage>
        <taxon>Eukaryota</taxon>
        <taxon>Viridiplantae</taxon>
        <taxon>Streptophyta</taxon>
        <taxon>Embryophyta</taxon>
        <taxon>Tracheophyta</taxon>
        <taxon>Spermatophyta</taxon>
        <taxon>Magnoliopsida</taxon>
        <taxon>Liliopsida</taxon>
        <taxon>Poales</taxon>
        <taxon>Poaceae</taxon>
        <taxon>PACMAD clade</taxon>
        <taxon>Panicoideae</taxon>
        <taxon>Andropogonodae</taxon>
        <taxon>Andropogoneae</taxon>
        <taxon>Tripsacinae</taxon>
        <taxon>Zea</taxon>
    </lineage>
</organism>
<accession>A0A1D6I9K7</accession>
<gene>
    <name evidence="1" type="ORF">ZEAMMB73_Zm00001d021270</name>
</gene>